<dbReference type="Pfam" id="PF13360">
    <property type="entry name" value="PQQ_2"/>
    <property type="match status" value="1"/>
</dbReference>
<dbReference type="InterPro" id="IPR018391">
    <property type="entry name" value="PQQ_b-propeller_rpt"/>
</dbReference>
<dbReference type="PANTHER" id="PTHR34512:SF30">
    <property type="entry name" value="OUTER MEMBRANE PROTEIN ASSEMBLY FACTOR BAMB"/>
    <property type="match status" value="1"/>
</dbReference>
<dbReference type="SUPFAM" id="SSF50998">
    <property type="entry name" value="Quinoprotein alcohol dehydrogenase-like"/>
    <property type="match status" value="1"/>
</dbReference>
<dbReference type="PANTHER" id="PTHR34512">
    <property type="entry name" value="CELL SURFACE PROTEIN"/>
    <property type="match status" value="1"/>
</dbReference>
<reference evidence="3 4" key="1">
    <citation type="submission" date="2019-08" db="EMBL/GenBank/DDBJ databases">
        <title>Complete genome sequence of Candidatus Uab amorphum.</title>
        <authorList>
            <person name="Shiratori T."/>
            <person name="Suzuki S."/>
            <person name="Kakizawa Y."/>
            <person name="Ishida K."/>
        </authorList>
    </citation>
    <scope>NUCLEOTIDE SEQUENCE [LARGE SCALE GENOMIC DNA]</scope>
    <source>
        <strain evidence="3 4">SRT547</strain>
    </source>
</reference>
<keyword evidence="4" id="KW-1185">Reference proteome</keyword>
<dbReference type="AlphaFoldDB" id="A0A5S9ISE0"/>
<protein>
    <recommendedName>
        <fullName evidence="2">Pyrrolo-quinoline quinone repeat domain-containing protein</fullName>
    </recommendedName>
</protein>
<evidence type="ECO:0000256" key="1">
    <source>
        <dbReference type="SAM" id="SignalP"/>
    </source>
</evidence>
<gene>
    <name evidence="3" type="ORF">UABAM_05446</name>
</gene>
<organism evidence="3 4">
    <name type="scientific">Uabimicrobium amorphum</name>
    <dbReference type="NCBI Taxonomy" id="2596890"/>
    <lineage>
        <taxon>Bacteria</taxon>
        <taxon>Pseudomonadati</taxon>
        <taxon>Planctomycetota</taxon>
        <taxon>Candidatus Uabimicrobiia</taxon>
        <taxon>Candidatus Uabimicrobiales</taxon>
        <taxon>Candidatus Uabimicrobiaceae</taxon>
        <taxon>Candidatus Uabimicrobium</taxon>
    </lineage>
</organism>
<dbReference type="Gene3D" id="2.130.10.10">
    <property type="entry name" value="YVTN repeat-like/Quinoprotein amine dehydrogenase"/>
    <property type="match status" value="1"/>
</dbReference>
<dbReference type="InterPro" id="IPR002372">
    <property type="entry name" value="PQQ_rpt_dom"/>
</dbReference>
<evidence type="ECO:0000259" key="2">
    <source>
        <dbReference type="Pfam" id="PF13360"/>
    </source>
</evidence>
<proteinExistence type="predicted"/>
<evidence type="ECO:0000313" key="4">
    <source>
        <dbReference type="Proteomes" id="UP000326354"/>
    </source>
</evidence>
<dbReference type="InterPro" id="IPR011047">
    <property type="entry name" value="Quinoprotein_ADH-like_sf"/>
</dbReference>
<dbReference type="OrthoDB" id="244732at2"/>
<sequence>MRALCLCILLVSIHAQTSWPGFRGNGNSSTAAKDLPTNWSQSKGIAWKHEISGYGQSSPVVFNDKVFVTSSVGEMKETLCVYCFNLSTGELLWKKTFASSHQHKRSKMVAQSAPTPVVDEKAIYAFFESGDLIALNFKGEALWKRNLTKEYGEYKGNHGIGSSLGQTQKSIIVLVEHEGPSYLLSIDKSNGKNLWKNERSPRVSWASPLVLQDKIIISSNGVVEVYNAQDGKRLWFMDGIKKNTVPSPSCTDDVVVIGSSAKNWCMAIKRGKDPKVLWKASVACSFSSPLIADDCVYFVNRAGVLYCVDLKNGEKLWSERLPGSMWASAVNAGKYIYFFCKDGATVVLQKDRSKFNKVAENVVEVKGTSVYGVAATDGYFLIRSGREIIAIHTQS</sequence>
<dbReference type="Gene3D" id="2.40.10.480">
    <property type="match status" value="1"/>
</dbReference>
<feature type="domain" description="Pyrrolo-quinoline quinone repeat" evidence="2">
    <location>
        <begin position="139"/>
        <end position="339"/>
    </location>
</feature>
<dbReference type="InterPro" id="IPR015943">
    <property type="entry name" value="WD40/YVTN_repeat-like_dom_sf"/>
</dbReference>
<dbReference type="RefSeq" id="WP_151971078.1">
    <property type="nucleotide sequence ID" value="NZ_AP019860.1"/>
</dbReference>
<name>A0A5S9ISE0_UABAM</name>
<feature type="signal peptide" evidence="1">
    <location>
        <begin position="1"/>
        <end position="17"/>
    </location>
</feature>
<evidence type="ECO:0000313" key="3">
    <source>
        <dbReference type="EMBL" id="BBM87044.1"/>
    </source>
</evidence>
<dbReference type="KEGG" id="uam:UABAM_05446"/>
<dbReference type="Proteomes" id="UP000326354">
    <property type="component" value="Chromosome"/>
</dbReference>
<accession>A0A5S9ISE0</accession>
<feature type="chain" id="PRO_5024891405" description="Pyrrolo-quinoline quinone repeat domain-containing protein" evidence="1">
    <location>
        <begin position="18"/>
        <end position="395"/>
    </location>
</feature>
<dbReference type="EMBL" id="AP019860">
    <property type="protein sequence ID" value="BBM87044.1"/>
    <property type="molecule type" value="Genomic_DNA"/>
</dbReference>
<dbReference type="SMART" id="SM00564">
    <property type="entry name" value="PQQ"/>
    <property type="match status" value="5"/>
</dbReference>
<keyword evidence="1" id="KW-0732">Signal</keyword>